<dbReference type="InterPro" id="IPR038084">
    <property type="entry name" value="PduO/GlcC-like_sf"/>
</dbReference>
<dbReference type="Gene3D" id="3.30.450.150">
    <property type="entry name" value="Haem-degrading domain"/>
    <property type="match status" value="1"/>
</dbReference>
<dbReference type="InterPro" id="IPR005624">
    <property type="entry name" value="PduO/GlcC-like"/>
</dbReference>
<dbReference type="RefSeq" id="WP_035946897.1">
    <property type="nucleotide sequence ID" value="NZ_BMEA01000001.1"/>
</dbReference>
<dbReference type="PANTHER" id="PTHR28255:SF1">
    <property type="entry name" value="UPF0303 PROTEIN YBR137W"/>
    <property type="match status" value="1"/>
</dbReference>
<evidence type="ECO:0000313" key="2">
    <source>
        <dbReference type="Proteomes" id="UP000628079"/>
    </source>
</evidence>
<protein>
    <submittedName>
        <fullName evidence="1">UPF0303 protein</fullName>
    </submittedName>
</protein>
<dbReference type="EMBL" id="BMEA01000001">
    <property type="protein sequence ID" value="GGB74170.1"/>
    <property type="molecule type" value="Genomic_DNA"/>
</dbReference>
<dbReference type="AlphaFoldDB" id="A0A8H9KRN5"/>
<dbReference type="Proteomes" id="UP000628079">
    <property type="component" value="Unassembled WGS sequence"/>
</dbReference>
<gene>
    <name evidence="1" type="ORF">GCM10011314_12050</name>
</gene>
<evidence type="ECO:0000313" key="1">
    <source>
        <dbReference type="EMBL" id="GGB74170.1"/>
    </source>
</evidence>
<sequence length="161" mass="17646">MTSSGDWPTLDELARQEAEVVLPELTEQVAWDLGRAATDAAWAEQLPVVVGIWRGTHQLFHAALPGSTADNDEWLRRKGRVVTRFEHSSLYMGQVCRDAGTTLQGKFLLPESEYAAHGGAVPLRVASAGVVGWMGVSGLPQRDDHAFVIRILREHLAAARH</sequence>
<accession>A0A8H9KRN5</accession>
<comment type="caution">
    <text evidence="1">The sequence shown here is derived from an EMBL/GenBank/DDBJ whole genome shotgun (WGS) entry which is preliminary data.</text>
</comment>
<dbReference type="PANTHER" id="PTHR28255">
    <property type="match status" value="1"/>
</dbReference>
<dbReference type="NCBIfam" id="NF002696">
    <property type="entry name" value="PRK02487.1-5"/>
    <property type="match status" value="1"/>
</dbReference>
<dbReference type="Pfam" id="PF03928">
    <property type="entry name" value="HbpS-like"/>
    <property type="match status" value="1"/>
</dbReference>
<organism evidence="1 2">
    <name type="scientific">Knoellia flava</name>
    <dbReference type="NCBI Taxonomy" id="913969"/>
    <lineage>
        <taxon>Bacteria</taxon>
        <taxon>Bacillati</taxon>
        <taxon>Actinomycetota</taxon>
        <taxon>Actinomycetes</taxon>
        <taxon>Micrococcales</taxon>
        <taxon>Intrasporangiaceae</taxon>
        <taxon>Knoellia</taxon>
    </lineage>
</organism>
<dbReference type="PIRSF" id="PIRSF008757">
    <property type="entry name" value="UCP008757"/>
    <property type="match status" value="1"/>
</dbReference>
<reference evidence="1" key="1">
    <citation type="journal article" date="2014" name="Int. J. Syst. Evol. Microbiol.">
        <title>Complete genome sequence of Corynebacterium casei LMG S-19264T (=DSM 44701T), isolated from a smear-ripened cheese.</title>
        <authorList>
            <consortium name="US DOE Joint Genome Institute (JGI-PGF)"/>
            <person name="Walter F."/>
            <person name="Albersmeier A."/>
            <person name="Kalinowski J."/>
            <person name="Ruckert C."/>
        </authorList>
    </citation>
    <scope>NUCLEOTIDE SEQUENCE</scope>
    <source>
        <strain evidence="1">CGMCC 1.10749</strain>
    </source>
</reference>
<reference evidence="1" key="2">
    <citation type="submission" date="2020-09" db="EMBL/GenBank/DDBJ databases">
        <authorList>
            <person name="Sun Q."/>
            <person name="Zhou Y."/>
        </authorList>
    </citation>
    <scope>NUCLEOTIDE SEQUENCE</scope>
    <source>
        <strain evidence="1">CGMCC 1.10749</strain>
    </source>
</reference>
<dbReference type="InterPro" id="IPR010371">
    <property type="entry name" value="YBR137W-like"/>
</dbReference>
<dbReference type="SUPFAM" id="SSF143744">
    <property type="entry name" value="GlcG-like"/>
    <property type="match status" value="1"/>
</dbReference>
<name>A0A8H9KRN5_9MICO</name>
<proteinExistence type="predicted"/>